<accession>A0A1H1TXA5</accession>
<dbReference type="AlphaFoldDB" id="A0A1H1TXA5"/>
<dbReference type="SUPFAM" id="SSF160964">
    <property type="entry name" value="MalF N-terminal region-like"/>
    <property type="match status" value="1"/>
</dbReference>
<evidence type="ECO:0000256" key="7">
    <source>
        <dbReference type="RuleBase" id="RU363032"/>
    </source>
</evidence>
<dbReference type="EMBL" id="LT629732">
    <property type="protein sequence ID" value="SDS64863.1"/>
    <property type="molecule type" value="Genomic_DNA"/>
</dbReference>
<keyword evidence="3" id="KW-1003">Cell membrane</keyword>
<dbReference type="GO" id="GO:0005886">
    <property type="term" value="C:plasma membrane"/>
    <property type="evidence" value="ECO:0007669"/>
    <property type="project" value="UniProtKB-SubCell"/>
</dbReference>
<feature type="transmembrane region" description="Helical" evidence="7">
    <location>
        <begin position="124"/>
        <end position="145"/>
    </location>
</feature>
<comment type="similarity">
    <text evidence="7">Belongs to the binding-protein-dependent transport system permease family.</text>
</comment>
<dbReference type="PANTHER" id="PTHR30193">
    <property type="entry name" value="ABC TRANSPORTER PERMEASE PROTEIN"/>
    <property type="match status" value="1"/>
</dbReference>
<evidence type="ECO:0000256" key="6">
    <source>
        <dbReference type="ARBA" id="ARBA00023136"/>
    </source>
</evidence>
<protein>
    <submittedName>
        <fullName evidence="9">Carbohydrate ABC transporter membrane protein 1, CUT1 family</fullName>
    </submittedName>
</protein>
<feature type="transmembrane region" description="Helical" evidence="7">
    <location>
        <begin position="29"/>
        <end position="55"/>
    </location>
</feature>
<dbReference type="PROSITE" id="PS50928">
    <property type="entry name" value="ABC_TM1"/>
    <property type="match status" value="1"/>
</dbReference>
<dbReference type="STRING" id="117157.SAMN04489717_3379"/>
<proteinExistence type="inferred from homology"/>
<dbReference type="Pfam" id="PF00528">
    <property type="entry name" value="BPD_transp_1"/>
    <property type="match status" value="1"/>
</dbReference>
<evidence type="ECO:0000256" key="4">
    <source>
        <dbReference type="ARBA" id="ARBA00022692"/>
    </source>
</evidence>
<gene>
    <name evidence="9" type="ORF">SAMN04489717_3379</name>
</gene>
<name>A0A1H1TXA5_9ACTN</name>
<sequence length="324" mass="35980">MGTDNRTSRRLSRRPRRHATARRNLRNGLLFISPWLVGLVVLQAYPFFMTAYYAFTDFDGLNFPPHWIGTQNFSTLFRADPQFWPSVTNTLWWVLTSVPTSIVVGVLLALLLNRRVRGLGIFRTVFYLPAMVPFVGGSVLFLWLFNPAGGAVNSILGGLGLGSPGWFSDPGWAKPTLLLLQLWQVGPSMIIFLAGLQDIPAELYEAASIDGASAFRKFCYITLPLLTPAIFFNLVLGTIWAFSYFTQALVVSAAPSSLGGAHAPGGPADSTLFYSLYLYTQIFQNFRLGYGAAMSLLLTLVVIILAAVLFRTGRRWVFYYDHQA</sequence>
<evidence type="ECO:0000256" key="1">
    <source>
        <dbReference type="ARBA" id="ARBA00004651"/>
    </source>
</evidence>
<evidence type="ECO:0000256" key="3">
    <source>
        <dbReference type="ARBA" id="ARBA00022475"/>
    </source>
</evidence>
<evidence type="ECO:0000259" key="8">
    <source>
        <dbReference type="PROSITE" id="PS50928"/>
    </source>
</evidence>
<dbReference type="Gene3D" id="1.10.3720.10">
    <property type="entry name" value="MetI-like"/>
    <property type="match status" value="1"/>
</dbReference>
<feature type="transmembrane region" description="Helical" evidence="7">
    <location>
        <begin position="218"/>
        <end position="242"/>
    </location>
</feature>
<dbReference type="GO" id="GO:0055085">
    <property type="term" value="P:transmembrane transport"/>
    <property type="evidence" value="ECO:0007669"/>
    <property type="project" value="InterPro"/>
</dbReference>
<evidence type="ECO:0000256" key="5">
    <source>
        <dbReference type="ARBA" id="ARBA00022989"/>
    </source>
</evidence>
<dbReference type="InterPro" id="IPR035906">
    <property type="entry name" value="MetI-like_sf"/>
</dbReference>
<dbReference type="InterPro" id="IPR051393">
    <property type="entry name" value="ABC_transporter_permease"/>
</dbReference>
<keyword evidence="6 7" id="KW-0472">Membrane</keyword>
<dbReference type="InterPro" id="IPR000515">
    <property type="entry name" value="MetI-like"/>
</dbReference>
<evidence type="ECO:0000256" key="2">
    <source>
        <dbReference type="ARBA" id="ARBA00022448"/>
    </source>
</evidence>
<dbReference type="CDD" id="cd06261">
    <property type="entry name" value="TM_PBP2"/>
    <property type="match status" value="1"/>
</dbReference>
<dbReference type="PANTHER" id="PTHR30193:SF1">
    <property type="entry name" value="ABC TRANSPORTER PERMEASE PROTEIN YESP-RELATED"/>
    <property type="match status" value="1"/>
</dbReference>
<keyword evidence="10" id="KW-1185">Reference proteome</keyword>
<feature type="transmembrane region" description="Helical" evidence="7">
    <location>
        <begin position="288"/>
        <end position="310"/>
    </location>
</feature>
<feature type="transmembrane region" description="Helical" evidence="7">
    <location>
        <begin position="91"/>
        <end position="112"/>
    </location>
</feature>
<keyword evidence="4 7" id="KW-0812">Transmembrane</keyword>
<feature type="transmembrane region" description="Helical" evidence="7">
    <location>
        <begin position="177"/>
        <end position="197"/>
    </location>
</feature>
<keyword evidence="2 7" id="KW-0813">Transport</keyword>
<dbReference type="Proteomes" id="UP000198983">
    <property type="component" value="Chromosome I"/>
</dbReference>
<comment type="subcellular location">
    <subcellularLocation>
        <location evidence="1 7">Cell membrane</location>
        <topology evidence="1 7">Multi-pass membrane protein</topology>
    </subcellularLocation>
</comment>
<evidence type="ECO:0000313" key="9">
    <source>
        <dbReference type="EMBL" id="SDS64863.1"/>
    </source>
</evidence>
<reference evidence="9 10" key="1">
    <citation type="submission" date="2016-10" db="EMBL/GenBank/DDBJ databases">
        <authorList>
            <person name="de Groot N.N."/>
        </authorList>
    </citation>
    <scope>NUCLEOTIDE SEQUENCE [LARGE SCALE GENOMIC DNA]</scope>
    <source>
        <strain evidence="9 10">DSM 22024</strain>
    </source>
</reference>
<dbReference type="SUPFAM" id="SSF161098">
    <property type="entry name" value="MetI-like"/>
    <property type="match status" value="1"/>
</dbReference>
<organism evidence="9 10">
    <name type="scientific">Actinopolymorpha singaporensis</name>
    <dbReference type="NCBI Taxonomy" id="117157"/>
    <lineage>
        <taxon>Bacteria</taxon>
        <taxon>Bacillati</taxon>
        <taxon>Actinomycetota</taxon>
        <taxon>Actinomycetes</taxon>
        <taxon>Propionibacteriales</taxon>
        <taxon>Actinopolymorphaceae</taxon>
        <taxon>Actinopolymorpha</taxon>
    </lineage>
</organism>
<feature type="domain" description="ABC transmembrane type-1" evidence="8">
    <location>
        <begin position="87"/>
        <end position="309"/>
    </location>
</feature>
<keyword evidence="5 7" id="KW-1133">Transmembrane helix</keyword>
<evidence type="ECO:0000313" key="10">
    <source>
        <dbReference type="Proteomes" id="UP000198983"/>
    </source>
</evidence>